<dbReference type="InterPro" id="IPR011006">
    <property type="entry name" value="CheY-like_superfamily"/>
</dbReference>
<dbReference type="Pfam" id="PF00072">
    <property type="entry name" value="Response_reg"/>
    <property type="match status" value="1"/>
</dbReference>
<accession>A0ABQ1E283</accession>
<reference evidence="6 7" key="1">
    <citation type="submission" date="2020-06" db="EMBL/GenBank/DDBJ databases">
        <title>Characterization of fructooligosaccharide metabolism and fructooligosaccharide-degrading enzymes in human commensal butyrate producers.</title>
        <authorList>
            <person name="Tanno H."/>
            <person name="Fujii T."/>
            <person name="Hirano K."/>
            <person name="Maeno S."/>
            <person name="Tonozuka T."/>
            <person name="Sakamoto M."/>
            <person name="Ohkuma M."/>
            <person name="Tochio T."/>
            <person name="Endo A."/>
        </authorList>
    </citation>
    <scope>NUCLEOTIDE SEQUENCE [LARGE SCALE GENOMIC DNA]</scope>
    <source>
        <strain evidence="6 7">JCM 31056</strain>
    </source>
</reference>
<organism evidence="6 7">
    <name type="scientific">Butyricicoccus faecihominis</name>
    <dbReference type="NCBI Taxonomy" id="1712515"/>
    <lineage>
        <taxon>Bacteria</taxon>
        <taxon>Bacillati</taxon>
        <taxon>Bacillota</taxon>
        <taxon>Clostridia</taxon>
        <taxon>Eubacteriales</taxon>
        <taxon>Butyricicoccaceae</taxon>
        <taxon>Butyricicoccus</taxon>
    </lineage>
</organism>
<dbReference type="SMART" id="SM00448">
    <property type="entry name" value="REC"/>
    <property type="match status" value="1"/>
</dbReference>
<dbReference type="PANTHER" id="PTHR37299:SF1">
    <property type="entry name" value="STAGE 0 SPORULATION PROTEIN A HOMOLOG"/>
    <property type="match status" value="1"/>
</dbReference>
<dbReference type="Proteomes" id="UP000620147">
    <property type="component" value="Unassembled WGS sequence"/>
</dbReference>
<evidence type="ECO:0000256" key="1">
    <source>
        <dbReference type="ARBA" id="ARBA00018672"/>
    </source>
</evidence>
<proteinExistence type="predicted"/>
<dbReference type="Pfam" id="PF04397">
    <property type="entry name" value="LytTR"/>
    <property type="match status" value="1"/>
</dbReference>
<name>A0ABQ1E283_9FIRM</name>
<dbReference type="GO" id="GO:0003677">
    <property type="term" value="F:DNA binding"/>
    <property type="evidence" value="ECO:0007669"/>
    <property type="project" value="UniProtKB-KW"/>
</dbReference>
<evidence type="ECO:0000256" key="2">
    <source>
        <dbReference type="ARBA" id="ARBA00024867"/>
    </source>
</evidence>
<feature type="domain" description="HTH LytTR-type" evidence="5">
    <location>
        <begin position="130"/>
        <end position="229"/>
    </location>
</feature>
<dbReference type="InterPro" id="IPR007492">
    <property type="entry name" value="LytTR_DNA-bd_dom"/>
</dbReference>
<evidence type="ECO:0000256" key="3">
    <source>
        <dbReference type="PROSITE-ProRule" id="PRU00169"/>
    </source>
</evidence>
<sequence length="238" mass="27708">MLRVAICDDSALERDILADFLSHYCNSHAIDYSYKMYDSGEPLYYELGDGGWFDIILLDILMDPPLGIDVARRLREIGYKGTIVFCTAALDFAPDSFEVGASGYLLEPYTPKTFERTMHRVLSDIVENTYAIKNRSQVLHIPREEIMYVESHNSQCILHQVGQKTYTLYKKLGEIEQELTAPCFLRCHQSFLVNMNYVKAVDKDFILTNDDVVLIRKKNLKELRQVYFDYCKQIHNRY</sequence>
<evidence type="ECO:0000259" key="5">
    <source>
        <dbReference type="PROSITE" id="PS50930"/>
    </source>
</evidence>
<evidence type="ECO:0000313" key="7">
    <source>
        <dbReference type="Proteomes" id="UP000620147"/>
    </source>
</evidence>
<dbReference type="InterPro" id="IPR046947">
    <property type="entry name" value="LytR-like"/>
</dbReference>
<comment type="caution">
    <text evidence="6">The sequence shown here is derived from an EMBL/GenBank/DDBJ whole genome shotgun (WGS) entry which is preliminary data.</text>
</comment>
<dbReference type="InterPro" id="IPR001789">
    <property type="entry name" value="Sig_transdc_resp-reg_receiver"/>
</dbReference>
<dbReference type="PROSITE" id="PS50930">
    <property type="entry name" value="HTH_LYTTR"/>
    <property type="match status" value="1"/>
</dbReference>
<evidence type="ECO:0000313" key="6">
    <source>
        <dbReference type="EMBL" id="GFO89046.1"/>
    </source>
</evidence>
<dbReference type="Gene3D" id="2.40.50.1020">
    <property type="entry name" value="LytTr DNA-binding domain"/>
    <property type="match status" value="1"/>
</dbReference>
<dbReference type="Gene3D" id="3.40.50.2300">
    <property type="match status" value="1"/>
</dbReference>
<feature type="modified residue" description="4-aspartylphosphate" evidence="3">
    <location>
        <position position="59"/>
    </location>
</feature>
<comment type="function">
    <text evidence="2">May play the central regulatory role in sporulation. It may be an element of the effector pathway responsible for the activation of sporulation genes in response to nutritional stress. Spo0A may act in concert with spo0H (a sigma factor) to control the expression of some genes that are critical to the sporulation process.</text>
</comment>
<protein>
    <recommendedName>
        <fullName evidence="1">Stage 0 sporulation protein A homolog</fullName>
    </recommendedName>
</protein>
<keyword evidence="3" id="KW-0597">Phosphoprotein</keyword>
<gene>
    <name evidence="6" type="ORF">BUFA31_22100</name>
</gene>
<evidence type="ECO:0000259" key="4">
    <source>
        <dbReference type="PROSITE" id="PS50110"/>
    </source>
</evidence>
<dbReference type="EMBL" id="BLYJ01000032">
    <property type="protein sequence ID" value="GFO89046.1"/>
    <property type="molecule type" value="Genomic_DNA"/>
</dbReference>
<dbReference type="PROSITE" id="PS50110">
    <property type="entry name" value="RESPONSE_REGULATORY"/>
    <property type="match status" value="1"/>
</dbReference>
<dbReference type="RefSeq" id="WP_188886058.1">
    <property type="nucleotide sequence ID" value="NZ_BLYJ01000032.1"/>
</dbReference>
<dbReference type="SUPFAM" id="SSF52172">
    <property type="entry name" value="CheY-like"/>
    <property type="match status" value="1"/>
</dbReference>
<keyword evidence="6" id="KW-0238">DNA-binding</keyword>
<dbReference type="PANTHER" id="PTHR37299">
    <property type="entry name" value="TRANSCRIPTIONAL REGULATOR-RELATED"/>
    <property type="match status" value="1"/>
</dbReference>
<feature type="domain" description="Response regulatory" evidence="4">
    <location>
        <begin position="3"/>
        <end position="122"/>
    </location>
</feature>
<keyword evidence="7" id="KW-1185">Reference proteome</keyword>
<dbReference type="SMART" id="SM00850">
    <property type="entry name" value="LytTR"/>
    <property type="match status" value="1"/>
</dbReference>